<dbReference type="FunFam" id="3.30.1360.120:FF:000003">
    <property type="entry name" value="tRNA modification GTPase MnmE"/>
    <property type="match status" value="1"/>
</dbReference>
<evidence type="ECO:0000313" key="14">
    <source>
        <dbReference type="Proteomes" id="UP000192569"/>
    </source>
</evidence>
<dbReference type="EMBL" id="LT838272">
    <property type="protein sequence ID" value="SMC00192.1"/>
    <property type="molecule type" value="Genomic_DNA"/>
</dbReference>
<keyword evidence="8 10" id="KW-0630">Potassium</keyword>
<feature type="binding site" evidence="10">
    <location>
        <position position="459"/>
    </location>
    <ligand>
        <name>(6S)-5-formyl-5,6,7,8-tetrahydrofolate</name>
        <dbReference type="ChEBI" id="CHEBI:57457"/>
    </ligand>
</feature>
<evidence type="ECO:0000256" key="1">
    <source>
        <dbReference type="ARBA" id="ARBA00011043"/>
    </source>
</evidence>
<evidence type="ECO:0000256" key="11">
    <source>
        <dbReference type="RuleBase" id="RU003313"/>
    </source>
</evidence>
<keyword evidence="7 10" id="KW-0460">Magnesium</keyword>
<dbReference type="InterPro" id="IPR018948">
    <property type="entry name" value="GTP-bd_TrmE_N"/>
</dbReference>
<comment type="subunit">
    <text evidence="10">Homodimer. Heterotetramer of two MnmE and two MnmG subunits.</text>
</comment>
<feature type="binding site" evidence="10">
    <location>
        <position position="230"/>
    </location>
    <ligand>
        <name>K(+)</name>
        <dbReference type="ChEBI" id="CHEBI:29103"/>
    </ligand>
</feature>
<evidence type="ECO:0000256" key="9">
    <source>
        <dbReference type="ARBA" id="ARBA00023134"/>
    </source>
</evidence>
<feature type="binding site" evidence="10">
    <location>
        <begin position="230"/>
        <end position="235"/>
    </location>
    <ligand>
        <name>GTP</name>
        <dbReference type="ChEBI" id="CHEBI:37565"/>
    </ligand>
</feature>
<keyword evidence="14" id="KW-1185">Reference proteome</keyword>
<dbReference type="PANTHER" id="PTHR42714">
    <property type="entry name" value="TRNA MODIFICATION GTPASE GTPBP3"/>
    <property type="match status" value="1"/>
</dbReference>
<feature type="binding site" evidence="10">
    <location>
        <begin position="274"/>
        <end position="277"/>
    </location>
    <ligand>
        <name>GTP</name>
        <dbReference type="ChEBI" id="CHEBI:37565"/>
    </ligand>
</feature>
<keyword evidence="2 10" id="KW-0963">Cytoplasm</keyword>
<dbReference type="HAMAP" id="MF_00379">
    <property type="entry name" value="GTPase_MnmE"/>
    <property type="match status" value="1"/>
</dbReference>
<dbReference type="GO" id="GO:0003924">
    <property type="term" value="F:GTPase activity"/>
    <property type="evidence" value="ECO:0007669"/>
    <property type="project" value="UniProtKB-UniRule"/>
</dbReference>
<dbReference type="PROSITE" id="PS51709">
    <property type="entry name" value="G_TRME"/>
    <property type="match status" value="1"/>
</dbReference>
<dbReference type="STRING" id="698762.SAMN00808754_3326"/>
<keyword evidence="9 10" id="KW-0342">GTP-binding</keyword>
<feature type="binding site" evidence="10">
    <location>
        <position position="255"/>
    </location>
    <ligand>
        <name>Mg(2+)</name>
        <dbReference type="ChEBI" id="CHEBI:18420"/>
    </ligand>
</feature>
<dbReference type="InterPro" id="IPR004520">
    <property type="entry name" value="GTPase_MnmE"/>
</dbReference>
<feature type="domain" description="TrmE-type G" evidence="12">
    <location>
        <begin position="220"/>
        <end position="379"/>
    </location>
</feature>
<dbReference type="PANTHER" id="PTHR42714:SF2">
    <property type="entry name" value="TRNA MODIFICATION GTPASE GTPBP3, MITOCHONDRIAL"/>
    <property type="match status" value="1"/>
</dbReference>
<name>A0A1W1W3I8_9FIRM</name>
<dbReference type="Proteomes" id="UP000192569">
    <property type="component" value="Chromosome I"/>
</dbReference>
<evidence type="ECO:0000256" key="8">
    <source>
        <dbReference type="ARBA" id="ARBA00022958"/>
    </source>
</evidence>
<comment type="caution">
    <text evidence="10">Lacks conserved residue(s) required for the propagation of feature annotation.</text>
</comment>
<evidence type="ECO:0000256" key="4">
    <source>
        <dbReference type="ARBA" id="ARBA00022723"/>
    </source>
</evidence>
<comment type="function">
    <text evidence="10">Exhibits a very high intrinsic GTPase hydrolysis rate. Involved in the addition of a carboxymethylaminomethyl (cmnm) group at the wobble position (U34) of certain tRNAs, forming tRNA-cmnm(5)s(2)U34.</text>
</comment>
<dbReference type="NCBIfam" id="TIGR00231">
    <property type="entry name" value="small_GTP"/>
    <property type="match status" value="1"/>
</dbReference>
<dbReference type="Gene3D" id="3.40.50.300">
    <property type="entry name" value="P-loop containing nucleotide triphosphate hydrolases"/>
    <property type="match status" value="1"/>
</dbReference>
<dbReference type="GO" id="GO:0046872">
    <property type="term" value="F:metal ion binding"/>
    <property type="evidence" value="ECO:0007669"/>
    <property type="project" value="UniProtKB-KW"/>
</dbReference>
<dbReference type="AlphaFoldDB" id="A0A1W1W3I8"/>
<feature type="binding site" evidence="10">
    <location>
        <position position="249"/>
    </location>
    <ligand>
        <name>K(+)</name>
        <dbReference type="ChEBI" id="CHEBI:29103"/>
    </ligand>
</feature>
<gene>
    <name evidence="10" type="primary">mnmE</name>
    <name evidence="10" type="synonym">trmE</name>
    <name evidence="13" type="ORF">SAMN00808754_3326</name>
</gene>
<dbReference type="NCBIfam" id="TIGR00450">
    <property type="entry name" value="mnmE_trmE_thdF"/>
    <property type="match status" value="1"/>
</dbReference>
<dbReference type="GO" id="GO:0042802">
    <property type="term" value="F:identical protein binding"/>
    <property type="evidence" value="ECO:0007669"/>
    <property type="project" value="UniProtKB-ARBA"/>
</dbReference>
<dbReference type="Gene3D" id="3.30.1360.120">
    <property type="entry name" value="Probable tRNA modification gtpase trme, domain 1"/>
    <property type="match status" value="1"/>
</dbReference>
<feature type="binding site" evidence="10">
    <location>
        <position position="234"/>
    </location>
    <ligand>
        <name>Mg(2+)</name>
        <dbReference type="ChEBI" id="CHEBI:18420"/>
    </ligand>
</feature>
<feature type="binding site" evidence="10">
    <location>
        <position position="126"/>
    </location>
    <ligand>
        <name>(6S)-5-formyl-5,6,7,8-tetrahydrofolate</name>
        <dbReference type="ChEBI" id="CHEBI:57457"/>
    </ligand>
</feature>
<keyword evidence="6 10" id="KW-0378">Hydrolase</keyword>
<evidence type="ECO:0000313" key="13">
    <source>
        <dbReference type="EMBL" id="SMC00192.1"/>
    </source>
</evidence>
<dbReference type="EC" id="3.6.-.-" evidence="10"/>
<dbReference type="FunFam" id="3.40.50.300:FF:001376">
    <property type="entry name" value="tRNA modification GTPase MnmE"/>
    <property type="match status" value="1"/>
</dbReference>
<dbReference type="GO" id="GO:0005829">
    <property type="term" value="C:cytosol"/>
    <property type="evidence" value="ECO:0007669"/>
    <property type="project" value="TreeGrafter"/>
</dbReference>
<dbReference type="CDD" id="cd04164">
    <property type="entry name" value="trmE"/>
    <property type="match status" value="1"/>
</dbReference>
<evidence type="ECO:0000256" key="10">
    <source>
        <dbReference type="HAMAP-Rule" id="MF_00379"/>
    </source>
</evidence>
<comment type="cofactor">
    <cofactor evidence="10">
        <name>K(+)</name>
        <dbReference type="ChEBI" id="CHEBI:29103"/>
    </cofactor>
    <text evidence="10">Binds 1 potassium ion per subunit.</text>
</comment>
<dbReference type="Gene3D" id="1.20.120.430">
    <property type="entry name" value="tRNA modification GTPase MnmE domain 2"/>
    <property type="match status" value="1"/>
</dbReference>
<feature type="binding site" evidence="10">
    <location>
        <begin position="249"/>
        <end position="255"/>
    </location>
    <ligand>
        <name>GTP</name>
        <dbReference type="ChEBI" id="CHEBI:37565"/>
    </ligand>
</feature>
<dbReference type="GO" id="GO:0030488">
    <property type="term" value="P:tRNA methylation"/>
    <property type="evidence" value="ECO:0007669"/>
    <property type="project" value="TreeGrafter"/>
</dbReference>
<dbReference type="Pfam" id="PF10396">
    <property type="entry name" value="TrmE_N"/>
    <property type="match status" value="1"/>
</dbReference>
<dbReference type="InterPro" id="IPR027417">
    <property type="entry name" value="P-loop_NTPase"/>
</dbReference>
<dbReference type="SUPFAM" id="SSF52540">
    <property type="entry name" value="P-loop containing nucleoside triphosphate hydrolases"/>
    <property type="match status" value="1"/>
</dbReference>
<reference evidence="13 14" key="1">
    <citation type="submission" date="2017-04" db="EMBL/GenBank/DDBJ databases">
        <authorList>
            <person name="Afonso C.L."/>
            <person name="Miller P.J."/>
            <person name="Scott M.A."/>
            <person name="Spackman E."/>
            <person name="Goraichik I."/>
            <person name="Dimitrov K.M."/>
            <person name="Suarez D.L."/>
            <person name="Swayne D.E."/>
        </authorList>
    </citation>
    <scope>NUCLEOTIDE SEQUENCE [LARGE SCALE GENOMIC DNA]</scope>
    <source>
        <strain evidence="13 14">ToBE</strain>
    </source>
</reference>
<proteinExistence type="inferred from homology"/>
<protein>
    <recommendedName>
        <fullName evidence="10">tRNA modification GTPase MnmE</fullName>
        <ecNumber evidence="10">3.6.-.-</ecNumber>
    </recommendedName>
</protein>
<feature type="binding site" evidence="10">
    <location>
        <position position="251"/>
    </location>
    <ligand>
        <name>K(+)</name>
        <dbReference type="ChEBI" id="CHEBI:29103"/>
    </ligand>
</feature>
<evidence type="ECO:0000256" key="6">
    <source>
        <dbReference type="ARBA" id="ARBA00022801"/>
    </source>
</evidence>
<keyword evidence="5 10" id="KW-0547">Nucleotide-binding</keyword>
<accession>A0A1W1W3I8</accession>
<dbReference type="GO" id="GO:0005525">
    <property type="term" value="F:GTP binding"/>
    <property type="evidence" value="ECO:0007669"/>
    <property type="project" value="UniProtKB-UniRule"/>
</dbReference>
<dbReference type="OrthoDB" id="9805918at2"/>
<keyword evidence="4 10" id="KW-0479">Metal-binding</keyword>
<dbReference type="PRINTS" id="PR00449">
    <property type="entry name" value="RASTRNSFRMNG"/>
</dbReference>
<dbReference type="Pfam" id="PF12631">
    <property type="entry name" value="MnmE_helical"/>
    <property type="match status" value="1"/>
</dbReference>
<dbReference type="RefSeq" id="WP_084666957.1">
    <property type="nucleotide sequence ID" value="NZ_LT838272.1"/>
</dbReference>
<organism evidence="13 14">
    <name type="scientific">Thermanaeromonas toyohensis ToBE</name>
    <dbReference type="NCBI Taxonomy" id="698762"/>
    <lineage>
        <taxon>Bacteria</taxon>
        <taxon>Bacillati</taxon>
        <taxon>Bacillota</taxon>
        <taxon>Clostridia</taxon>
        <taxon>Neomoorellales</taxon>
        <taxon>Neomoorellaceae</taxon>
        <taxon>Thermanaeromonas</taxon>
    </lineage>
</organism>
<dbReference type="Pfam" id="PF01926">
    <property type="entry name" value="MMR_HSR1"/>
    <property type="match status" value="1"/>
</dbReference>
<dbReference type="InterPro" id="IPR027266">
    <property type="entry name" value="TrmE/GcvT-like"/>
</dbReference>
<comment type="subcellular location">
    <subcellularLocation>
        <location evidence="10">Cytoplasm</location>
    </subcellularLocation>
</comment>
<dbReference type="InterPro" id="IPR025867">
    <property type="entry name" value="MnmE_helical"/>
</dbReference>
<dbReference type="CDD" id="cd14858">
    <property type="entry name" value="TrmE_N"/>
    <property type="match status" value="1"/>
</dbReference>
<dbReference type="GO" id="GO:0002098">
    <property type="term" value="P:tRNA wobble uridine modification"/>
    <property type="evidence" value="ECO:0007669"/>
    <property type="project" value="TreeGrafter"/>
</dbReference>
<sequence>MLEDTIAAIATPLGEGGIGIIRLSGPEAIQIAARVFRPKRGPSLEETCTHRVRLGLALDPKTGEVVDEVLALVMRAPRSYTAEDVVELHCHGGPLACARVLEAVLKAGARLAEPGEFTRRAYLNGRLDLAQAEAVLNIIRARSRAGLAAAVNQLEGGLSKKVKEIKDEITGVLASIEASLDFPEEVGDPGREEKERLNKAREALKRLLSTWEEGKILSQGIKITLVGRPNVGKSSLLNAFLKEERAIVSDIPGTTRDTIKEILQLGGFPCELVDTAGWRQAADGLEELGIARSRAAAAAADLVLLVVDLTVGVTQEDTEIAESLRDKPLIVVGNKVDAVLEVDAGSLERLAGSCPWVAVSAKTGEGLEELGRKIRDLILSGRALRGPGEPLLLRERHKVALERALEHVEDALRGWSEGIPWDLVSVDLQGAWEALGEITGETAREEILDRIFSEFCLGK</sequence>
<comment type="similarity">
    <text evidence="1 10 11">Belongs to the TRAFAC class TrmE-Era-EngA-EngB-Septin-like GTPase superfamily. TrmE GTPase family.</text>
</comment>
<evidence type="ECO:0000256" key="7">
    <source>
        <dbReference type="ARBA" id="ARBA00022842"/>
    </source>
</evidence>
<feature type="binding site" evidence="10">
    <location>
        <position position="87"/>
    </location>
    <ligand>
        <name>(6S)-5-formyl-5,6,7,8-tetrahydrofolate</name>
        <dbReference type="ChEBI" id="CHEBI:57457"/>
    </ligand>
</feature>
<dbReference type="InterPro" id="IPR031168">
    <property type="entry name" value="G_TrmE"/>
</dbReference>
<dbReference type="InterPro" id="IPR027368">
    <property type="entry name" value="MnmE_dom2"/>
</dbReference>
<evidence type="ECO:0000256" key="3">
    <source>
        <dbReference type="ARBA" id="ARBA00022694"/>
    </source>
</evidence>
<evidence type="ECO:0000256" key="5">
    <source>
        <dbReference type="ARBA" id="ARBA00022741"/>
    </source>
</evidence>
<feature type="binding site" evidence="10">
    <location>
        <position position="254"/>
    </location>
    <ligand>
        <name>K(+)</name>
        <dbReference type="ChEBI" id="CHEBI:29103"/>
    </ligand>
</feature>
<evidence type="ECO:0000256" key="2">
    <source>
        <dbReference type="ARBA" id="ARBA00022490"/>
    </source>
</evidence>
<keyword evidence="3 10" id="KW-0819">tRNA processing</keyword>
<feature type="binding site" evidence="10">
    <location>
        <position position="22"/>
    </location>
    <ligand>
        <name>(6S)-5-formyl-5,6,7,8-tetrahydrofolate</name>
        <dbReference type="ChEBI" id="CHEBI:57457"/>
    </ligand>
</feature>
<dbReference type="InterPro" id="IPR005225">
    <property type="entry name" value="Small_GTP-bd"/>
</dbReference>
<dbReference type="InterPro" id="IPR006073">
    <property type="entry name" value="GTP-bd"/>
</dbReference>
<evidence type="ECO:0000259" key="12">
    <source>
        <dbReference type="PROSITE" id="PS51709"/>
    </source>
</evidence>